<feature type="region of interest" description="Disordered" evidence="1">
    <location>
        <begin position="1"/>
        <end position="80"/>
    </location>
</feature>
<feature type="region of interest" description="Disordered" evidence="1">
    <location>
        <begin position="123"/>
        <end position="147"/>
    </location>
</feature>
<dbReference type="AlphaFoldDB" id="A0A259TU14"/>
<evidence type="ECO:0000256" key="1">
    <source>
        <dbReference type="SAM" id="MobiDB-lite"/>
    </source>
</evidence>
<dbReference type="InParanoid" id="A0A259TU14"/>
<proteinExistence type="predicted"/>
<dbReference type="EMBL" id="MQWB01000014">
    <property type="protein sequence ID" value="OZC01223.1"/>
    <property type="molecule type" value="Genomic_DNA"/>
</dbReference>
<accession>A0A259TU14</accession>
<evidence type="ECO:0000313" key="2">
    <source>
        <dbReference type="EMBL" id="OZC01223.1"/>
    </source>
</evidence>
<name>A0A259TU14_9BACT</name>
<sequence>MASSRKPRLNIEPATTEGTAFEGAFTPAPAEPAGPKQKAKKATRKPASGKAAPGKAASGNAIGPAKPVQRPEAPAPGEEGYERIVQGNWNVPAWMRAKVRAAAEEGGVSQNDVVQEALRRHMEQTEKGRGGGFALEARHFGTRRGGR</sequence>
<comment type="caution">
    <text evidence="2">The sequence shown here is derived from an EMBL/GenBank/DDBJ whole genome shotgun (WGS) entry which is preliminary data.</text>
</comment>
<reference evidence="2 3" key="1">
    <citation type="submission" date="2016-11" db="EMBL/GenBank/DDBJ databases">
        <title>Study of marine rhodopsin-containing bacteria.</title>
        <authorList>
            <person name="Yoshizawa S."/>
            <person name="Kumagai Y."/>
            <person name="Kogure K."/>
        </authorList>
    </citation>
    <scope>NUCLEOTIDE SEQUENCE [LARGE SCALE GENOMIC DNA]</scope>
    <source>
        <strain evidence="2 3">SG-29</strain>
    </source>
</reference>
<protein>
    <submittedName>
        <fullName evidence="2">Uncharacterized protein</fullName>
    </submittedName>
</protein>
<feature type="compositionally biased region" description="Low complexity" evidence="1">
    <location>
        <begin position="45"/>
        <end position="59"/>
    </location>
</feature>
<dbReference type="SUPFAM" id="SSF47598">
    <property type="entry name" value="Ribbon-helix-helix"/>
    <property type="match status" value="1"/>
</dbReference>
<dbReference type="InterPro" id="IPR010985">
    <property type="entry name" value="Ribbon_hlx_hlx"/>
</dbReference>
<dbReference type="Proteomes" id="UP000216446">
    <property type="component" value="Unassembled WGS sequence"/>
</dbReference>
<evidence type="ECO:0000313" key="3">
    <source>
        <dbReference type="Proteomes" id="UP000216446"/>
    </source>
</evidence>
<gene>
    <name evidence="2" type="ORF">BSZ36_18390</name>
</gene>
<keyword evidence="3" id="KW-1185">Reference proteome</keyword>
<dbReference type="RefSeq" id="WP_094552000.1">
    <property type="nucleotide sequence ID" value="NZ_MQWB01000014.1"/>
</dbReference>
<dbReference type="GO" id="GO:0006355">
    <property type="term" value="P:regulation of DNA-templated transcription"/>
    <property type="evidence" value="ECO:0007669"/>
    <property type="project" value="InterPro"/>
</dbReference>
<organism evidence="2 3">
    <name type="scientific">Rubricoccus marinus</name>
    <dbReference type="NCBI Taxonomy" id="716817"/>
    <lineage>
        <taxon>Bacteria</taxon>
        <taxon>Pseudomonadati</taxon>
        <taxon>Rhodothermota</taxon>
        <taxon>Rhodothermia</taxon>
        <taxon>Rhodothermales</taxon>
        <taxon>Rubricoccaceae</taxon>
        <taxon>Rubricoccus</taxon>
    </lineage>
</organism>